<dbReference type="InterPro" id="IPR050109">
    <property type="entry name" value="HTH-type_TetR-like_transc_reg"/>
</dbReference>
<evidence type="ECO:0000313" key="7">
    <source>
        <dbReference type="Proteomes" id="UP001200110"/>
    </source>
</evidence>
<keyword evidence="3" id="KW-0804">Transcription</keyword>
<name>A0ABS9IXJ2_9ACTN</name>
<keyword evidence="1" id="KW-0805">Transcription regulation</keyword>
<dbReference type="PANTHER" id="PTHR30055">
    <property type="entry name" value="HTH-TYPE TRANSCRIPTIONAL REGULATOR RUTR"/>
    <property type="match status" value="1"/>
</dbReference>
<dbReference type="InterPro" id="IPR001647">
    <property type="entry name" value="HTH_TetR"/>
</dbReference>
<feature type="domain" description="HTH tetR-type" evidence="5">
    <location>
        <begin position="6"/>
        <end position="67"/>
    </location>
</feature>
<protein>
    <submittedName>
        <fullName evidence="6">TetR/AcrR family transcriptional regulator</fullName>
    </submittedName>
</protein>
<dbReference type="Gene3D" id="1.10.357.10">
    <property type="entry name" value="Tetracycline Repressor, domain 2"/>
    <property type="match status" value="1"/>
</dbReference>
<dbReference type="PANTHER" id="PTHR30055:SF234">
    <property type="entry name" value="HTH-TYPE TRANSCRIPTIONAL REGULATOR BETI"/>
    <property type="match status" value="1"/>
</dbReference>
<feature type="DNA-binding region" description="H-T-H motif" evidence="4">
    <location>
        <begin position="30"/>
        <end position="49"/>
    </location>
</feature>
<organism evidence="6 7">
    <name type="scientific">Gordonia liuliyuniae</name>
    <dbReference type="NCBI Taxonomy" id="2911517"/>
    <lineage>
        <taxon>Bacteria</taxon>
        <taxon>Bacillati</taxon>
        <taxon>Actinomycetota</taxon>
        <taxon>Actinomycetes</taxon>
        <taxon>Mycobacteriales</taxon>
        <taxon>Gordoniaceae</taxon>
        <taxon>Gordonia</taxon>
    </lineage>
</organism>
<keyword evidence="7" id="KW-1185">Reference proteome</keyword>
<dbReference type="Pfam" id="PF00440">
    <property type="entry name" value="TetR_N"/>
    <property type="match status" value="1"/>
</dbReference>
<gene>
    <name evidence="6" type="ORF">L5G33_17655</name>
</gene>
<evidence type="ECO:0000256" key="4">
    <source>
        <dbReference type="PROSITE-ProRule" id="PRU00335"/>
    </source>
</evidence>
<comment type="caution">
    <text evidence="6">The sequence shown here is derived from an EMBL/GenBank/DDBJ whole genome shotgun (WGS) entry which is preliminary data.</text>
</comment>
<dbReference type="RefSeq" id="WP_236999479.1">
    <property type="nucleotide sequence ID" value="NZ_JAKKOR010000013.1"/>
</dbReference>
<sequence>MAQYGDRARESLLDAAEELFALHGIDAVSNRKITEHAGTANHSAIKYHFGGRDDMIAALLARGRDEVAARRAAIVDMLPDEPSLHDTIGAGVLPWVGYLESLPVPSWHARFYYQAMSLPSAEDSMRETIENSVLFDPGITRVPELADVPESVLVPRIRILAGLTLRLCAGYEADLEAGTAEGDWTSIGYFIVDAATGMLAAPVTRR</sequence>
<dbReference type="SUPFAM" id="SSF46689">
    <property type="entry name" value="Homeodomain-like"/>
    <property type="match status" value="1"/>
</dbReference>
<reference evidence="6 7" key="1">
    <citation type="submission" date="2022-01" db="EMBL/GenBank/DDBJ databases">
        <authorList>
            <person name="Huang Y."/>
        </authorList>
    </citation>
    <scope>NUCLEOTIDE SEQUENCE [LARGE SCALE GENOMIC DNA]</scope>
    <source>
        <strain evidence="6 7">HY366</strain>
    </source>
</reference>
<evidence type="ECO:0000256" key="2">
    <source>
        <dbReference type="ARBA" id="ARBA00023125"/>
    </source>
</evidence>
<dbReference type="Proteomes" id="UP001200110">
    <property type="component" value="Unassembled WGS sequence"/>
</dbReference>
<evidence type="ECO:0000313" key="6">
    <source>
        <dbReference type="EMBL" id="MCF8590283.1"/>
    </source>
</evidence>
<dbReference type="PROSITE" id="PS50977">
    <property type="entry name" value="HTH_TETR_2"/>
    <property type="match status" value="1"/>
</dbReference>
<dbReference type="InterPro" id="IPR009057">
    <property type="entry name" value="Homeodomain-like_sf"/>
</dbReference>
<keyword evidence="2 4" id="KW-0238">DNA-binding</keyword>
<proteinExistence type="predicted"/>
<dbReference type="EMBL" id="JAKKOR010000013">
    <property type="protein sequence ID" value="MCF8590283.1"/>
    <property type="molecule type" value="Genomic_DNA"/>
</dbReference>
<evidence type="ECO:0000259" key="5">
    <source>
        <dbReference type="PROSITE" id="PS50977"/>
    </source>
</evidence>
<accession>A0ABS9IXJ2</accession>
<evidence type="ECO:0000256" key="3">
    <source>
        <dbReference type="ARBA" id="ARBA00023163"/>
    </source>
</evidence>
<evidence type="ECO:0000256" key="1">
    <source>
        <dbReference type="ARBA" id="ARBA00023015"/>
    </source>
</evidence>